<comment type="caution">
    <text evidence="1">The sequence shown here is derived from an EMBL/GenBank/DDBJ whole genome shotgun (WGS) entry which is preliminary data.</text>
</comment>
<name>A0A0F9F2T3_9ZZZZ</name>
<feature type="non-terminal residue" evidence="1">
    <location>
        <position position="180"/>
    </location>
</feature>
<dbReference type="EMBL" id="LAZR01022795">
    <property type="protein sequence ID" value="KKL80623.1"/>
    <property type="molecule type" value="Genomic_DNA"/>
</dbReference>
<accession>A0A0F9F2T3</accession>
<protein>
    <submittedName>
        <fullName evidence="1">Uncharacterized protein</fullName>
    </submittedName>
</protein>
<sequence>MRKLLPSLILCLLPAVAAGADEAKPNLDAIKAAPANTWVKILQAKTGGRDQPMFVYASKIKRFVSAAGMQHYGGVKPRHYDTEEFDLAKGKWFNAYPAGAGQGRAESGPVSEAYAKQRAKHGYNGRKLFYTDGDHLRLGAGGQWHNGKTYGEYCYVPDGGEGGRIYAYMHKTYTLRYDVA</sequence>
<evidence type="ECO:0000313" key="1">
    <source>
        <dbReference type="EMBL" id="KKL80623.1"/>
    </source>
</evidence>
<gene>
    <name evidence="1" type="ORF">LCGC14_2002920</name>
</gene>
<proteinExistence type="predicted"/>
<dbReference type="AlphaFoldDB" id="A0A0F9F2T3"/>
<organism evidence="1">
    <name type="scientific">marine sediment metagenome</name>
    <dbReference type="NCBI Taxonomy" id="412755"/>
    <lineage>
        <taxon>unclassified sequences</taxon>
        <taxon>metagenomes</taxon>
        <taxon>ecological metagenomes</taxon>
    </lineage>
</organism>
<reference evidence="1" key="1">
    <citation type="journal article" date="2015" name="Nature">
        <title>Complex archaea that bridge the gap between prokaryotes and eukaryotes.</title>
        <authorList>
            <person name="Spang A."/>
            <person name="Saw J.H."/>
            <person name="Jorgensen S.L."/>
            <person name="Zaremba-Niedzwiedzka K."/>
            <person name="Martijn J."/>
            <person name="Lind A.E."/>
            <person name="van Eijk R."/>
            <person name="Schleper C."/>
            <person name="Guy L."/>
            <person name="Ettema T.J."/>
        </authorList>
    </citation>
    <scope>NUCLEOTIDE SEQUENCE</scope>
</reference>